<sequence length="82" mass="8702">MVAVAHHQSVAVVVDSTGMSGDIVGDLGLQGCGEHLPGTVADDLIEQRPACTGRVAGLVRASAFVYYREHGRAFPPARQRWS</sequence>
<proteinExistence type="predicted"/>
<dbReference type="EMBL" id="KJ605395">
    <property type="protein sequence ID" value="AIU93885.1"/>
    <property type="molecule type" value="Genomic_DNA"/>
</dbReference>
<evidence type="ECO:0000313" key="1">
    <source>
        <dbReference type="EMBL" id="AIU93885.1"/>
    </source>
</evidence>
<geneLocation type="plasmid" evidence="1">
    <name>pNSL1</name>
</geneLocation>
<reference evidence="1" key="1">
    <citation type="submission" date="2014-03" db="EMBL/GenBank/DDBJ databases">
        <authorList>
            <person name="Zhang G."/>
            <person name="Zhu L."/>
            <person name="Fang P."/>
        </authorList>
    </citation>
    <scope>NUCLEOTIDE SEQUENCE</scope>
    <source>
        <strain evidence="1">NS1</strain>
        <plasmid evidence="1">pNSL1</plasmid>
    </source>
</reference>
<dbReference type="AlphaFoldDB" id="A0A097SQV0"/>
<name>A0A097SQV0_9NOCA</name>
<organism evidence="1">
    <name type="scientific">Rhodococcus sp. NS1</name>
    <dbReference type="NCBI Taxonomy" id="402236"/>
    <lineage>
        <taxon>Bacteria</taxon>
        <taxon>Bacillati</taxon>
        <taxon>Actinomycetota</taxon>
        <taxon>Actinomycetes</taxon>
        <taxon>Mycobacteriales</taxon>
        <taxon>Nocardiaceae</taxon>
        <taxon>Rhodococcus</taxon>
    </lineage>
</organism>
<gene>
    <name evidence="1" type="ORF">LRS1606.451</name>
</gene>
<protein>
    <submittedName>
        <fullName evidence="1">Uncharacterized protein</fullName>
    </submittedName>
</protein>
<accession>A0A097SQV0</accession>
<keyword evidence="1" id="KW-0614">Plasmid</keyword>